<gene>
    <name evidence="2" type="ORF">ACFQ16_23790</name>
</gene>
<sequence>MARDIAREHSMDPAEGESEEVQPKAGTRKDESYDEGAGEKVTPEGAAGEVPTPSSDR</sequence>
<proteinExistence type="predicted"/>
<feature type="compositionally biased region" description="Basic and acidic residues" evidence="1">
    <location>
        <begin position="1"/>
        <end position="12"/>
    </location>
</feature>
<dbReference type="EMBL" id="JBHTIW010000024">
    <property type="protein sequence ID" value="MFD0922780.1"/>
    <property type="molecule type" value="Genomic_DNA"/>
</dbReference>
<comment type="caution">
    <text evidence="2">The sequence shown here is derived from an EMBL/GenBank/DDBJ whole genome shotgun (WGS) entry which is preliminary data.</text>
</comment>
<feature type="region of interest" description="Disordered" evidence="1">
    <location>
        <begin position="1"/>
        <end position="57"/>
    </location>
</feature>
<accession>A0ABW3FX90</accession>
<dbReference type="Proteomes" id="UP001597018">
    <property type="component" value="Unassembled WGS sequence"/>
</dbReference>
<feature type="compositionally biased region" description="Basic and acidic residues" evidence="1">
    <location>
        <begin position="27"/>
        <end position="42"/>
    </location>
</feature>
<reference evidence="3" key="1">
    <citation type="journal article" date="2019" name="Int. J. Syst. Evol. Microbiol.">
        <title>The Global Catalogue of Microorganisms (GCM) 10K type strain sequencing project: providing services to taxonomists for standard genome sequencing and annotation.</title>
        <authorList>
            <consortium name="The Broad Institute Genomics Platform"/>
            <consortium name="The Broad Institute Genome Sequencing Center for Infectious Disease"/>
            <person name="Wu L."/>
            <person name="Ma J."/>
        </authorList>
    </citation>
    <scope>NUCLEOTIDE SEQUENCE [LARGE SCALE GENOMIC DNA]</scope>
    <source>
        <strain evidence="3">CCUG 56401</strain>
    </source>
</reference>
<evidence type="ECO:0000313" key="3">
    <source>
        <dbReference type="Proteomes" id="UP001597018"/>
    </source>
</evidence>
<evidence type="ECO:0000313" key="2">
    <source>
        <dbReference type="EMBL" id="MFD0922780.1"/>
    </source>
</evidence>
<dbReference type="RefSeq" id="WP_263247530.1">
    <property type="nucleotide sequence ID" value="NZ_BAABLT010000038.1"/>
</dbReference>
<name>A0ABW3FX90_9PSEU</name>
<keyword evidence="3" id="KW-1185">Reference proteome</keyword>
<evidence type="ECO:0000256" key="1">
    <source>
        <dbReference type="SAM" id="MobiDB-lite"/>
    </source>
</evidence>
<protein>
    <submittedName>
        <fullName evidence="2">Uncharacterized protein</fullName>
    </submittedName>
</protein>
<organism evidence="2 3">
    <name type="scientific">Saccharopolyspora rosea</name>
    <dbReference type="NCBI Taxonomy" id="524884"/>
    <lineage>
        <taxon>Bacteria</taxon>
        <taxon>Bacillati</taxon>
        <taxon>Actinomycetota</taxon>
        <taxon>Actinomycetes</taxon>
        <taxon>Pseudonocardiales</taxon>
        <taxon>Pseudonocardiaceae</taxon>
        <taxon>Saccharopolyspora</taxon>
    </lineage>
</organism>